<gene>
    <name evidence="3" type="ORF">Dthio_PD3568</name>
</gene>
<dbReference type="AlphaFoldDB" id="D6SJR3"/>
<dbReference type="Proteomes" id="UP000005496">
    <property type="component" value="Unassembled WGS sequence"/>
</dbReference>
<dbReference type="GO" id="GO:0003677">
    <property type="term" value="F:DNA binding"/>
    <property type="evidence" value="ECO:0007669"/>
    <property type="project" value="UniProtKB-KW"/>
</dbReference>
<protein>
    <submittedName>
        <fullName evidence="3">Plasmid maintenance system antidote protein, XRE family</fullName>
    </submittedName>
</protein>
<dbReference type="Pfam" id="PF01381">
    <property type="entry name" value="HTH_3"/>
    <property type="match status" value="1"/>
</dbReference>
<accession>D6SJR3</accession>
<evidence type="ECO:0000259" key="2">
    <source>
        <dbReference type="PROSITE" id="PS50943"/>
    </source>
</evidence>
<dbReference type="InterPro" id="IPR001387">
    <property type="entry name" value="Cro/C1-type_HTH"/>
</dbReference>
<dbReference type="eggNOG" id="COG3093">
    <property type="taxonomic scope" value="Bacteria"/>
</dbReference>
<dbReference type="InterPro" id="IPR010982">
    <property type="entry name" value="Lambda_DNA-bd_dom_sf"/>
</dbReference>
<reference evidence="3" key="1">
    <citation type="submission" date="2010-05" db="EMBL/GenBank/DDBJ databases">
        <title>The draft genome of Desulfonatronospira thiodismutans ASO3-1.</title>
        <authorList>
            <consortium name="US DOE Joint Genome Institute (JGI-PGF)"/>
            <person name="Lucas S."/>
            <person name="Copeland A."/>
            <person name="Lapidus A."/>
            <person name="Cheng J.-F."/>
            <person name="Bruce D."/>
            <person name="Goodwin L."/>
            <person name="Pitluck S."/>
            <person name="Chertkov O."/>
            <person name="Brettin T."/>
            <person name="Detter J.C."/>
            <person name="Han C."/>
            <person name="Land M.L."/>
            <person name="Hauser L."/>
            <person name="Kyrpides N."/>
            <person name="Mikhailova N."/>
            <person name="Muyzer G."/>
            <person name="Woyke T."/>
        </authorList>
    </citation>
    <scope>NUCLEOTIDE SEQUENCE [LARGE SCALE GENOMIC DNA]</scope>
    <source>
        <strain evidence="3">ASO3-1</strain>
    </source>
</reference>
<dbReference type="NCBIfam" id="TIGR02607">
    <property type="entry name" value="antidote_HigA"/>
    <property type="match status" value="1"/>
</dbReference>
<dbReference type="Gene3D" id="1.10.260.40">
    <property type="entry name" value="lambda repressor-like DNA-binding domains"/>
    <property type="match status" value="1"/>
</dbReference>
<dbReference type="OrthoDB" id="9798100at2"/>
<name>D6SJR3_9BACT</name>
<dbReference type="CDD" id="cd00093">
    <property type="entry name" value="HTH_XRE"/>
    <property type="match status" value="1"/>
</dbReference>
<dbReference type="SMART" id="SM00530">
    <property type="entry name" value="HTH_XRE"/>
    <property type="match status" value="1"/>
</dbReference>
<comment type="caution">
    <text evidence="3">The sequence shown here is derived from an EMBL/GenBank/DDBJ whole genome shotgun (WGS) entry which is preliminary data.</text>
</comment>
<sequence length="98" mass="10767">MPMKNPPHPGLFVKAEVLDSLNLSISEAAGLLGVRRATLSALVNQKTSLSPEMAYRIEKAFGVSMDMLLRMQAGFDVCKMRQKKPEIIVKPYKPAGAH</sequence>
<dbReference type="RefSeq" id="WP_008869241.1">
    <property type="nucleotide sequence ID" value="NZ_ACJN02000001.1"/>
</dbReference>
<evidence type="ECO:0000256" key="1">
    <source>
        <dbReference type="ARBA" id="ARBA00023125"/>
    </source>
</evidence>
<dbReference type="PANTHER" id="PTHR36924">
    <property type="entry name" value="ANTITOXIN HIGA-1"/>
    <property type="match status" value="1"/>
</dbReference>
<keyword evidence="1" id="KW-0238">DNA-binding</keyword>
<evidence type="ECO:0000313" key="3">
    <source>
        <dbReference type="EMBL" id="EFI36116.1"/>
    </source>
</evidence>
<organism evidence="3 4">
    <name type="scientific">Desulfonatronospira thiodismutans ASO3-1</name>
    <dbReference type="NCBI Taxonomy" id="555779"/>
    <lineage>
        <taxon>Bacteria</taxon>
        <taxon>Pseudomonadati</taxon>
        <taxon>Thermodesulfobacteriota</taxon>
        <taxon>Desulfovibrionia</taxon>
        <taxon>Desulfovibrionales</taxon>
        <taxon>Desulfonatronovibrionaceae</taxon>
        <taxon>Desulfonatronospira</taxon>
    </lineage>
</organism>
<dbReference type="SUPFAM" id="SSF47413">
    <property type="entry name" value="lambda repressor-like DNA-binding domains"/>
    <property type="match status" value="1"/>
</dbReference>
<dbReference type="InterPro" id="IPR013430">
    <property type="entry name" value="Toxin_antidote_HigA"/>
</dbReference>
<dbReference type="PANTHER" id="PTHR36924:SF1">
    <property type="entry name" value="ANTITOXIN HIGA-1"/>
    <property type="match status" value="1"/>
</dbReference>
<evidence type="ECO:0000313" key="4">
    <source>
        <dbReference type="Proteomes" id="UP000005496"/>
    </source>
</evidence>
<proteinExistence type="predicted"/>
<keyword evidence="4" id="KW-1185">Reference proteome</keyword>
<dbReference type="EMBL" id="ACJN02000001">
    <property type="protein sequence ID" value="EFI36116.1"/>
    <property type="molecule type" value="Genomic_DNA"/>
</dbReference>
<feature type="domain" description="HTH cro/C1-type" evidence="2">
    <location>
        <begin position="20"/>
        <end position="68"/>
    </location>
</feature>
<dbReference type="PROSITE" id="PS50943">
    <property type="entry name" value="HTH_CROC1"/>
    <property type="match status" value="1"/>
</dbReference>